<dbReference type="PANTHER" id="PTHR48081:SF8">
    <property type="entry name" value="ALPHA_BETA HYDROLASE FOLD-3 DOMAIN-CONTAINING PROTEIN-RELATED"/>
    <property type="match status" value="1"/>
</dbReference>
<evidence type="ECO:0000259" key="2">
    <source>
        <dbReference type="Pfam" id="PF07859"/>
    </source>
</evidence>
<accession>A0AA40K8H3</accession>
<evidence type="ECO:0000256" key="1">
    <source>
        <dbReference type="ARBA" id="ARBA00022801"/>
    </source>
</evidence>
<dbReference type="EMBL" id="JAUKUD010000003">
    <property type="protein sequence ID" value="KAK0749297.1"/>
    <property type="molecule type" value="Genomic_DNA"/>
</dbReference>
<comment type="caution">
    <text evidence="3">The sequence shown here is derived from an EMBL/GenBank/DDBJ whole genome shotgun (WGS) entry which is preliminary data.</text>
</comment>
<dbReference type="InterPro" id="IPR013094">
    <property type="entry name" value="AB_hydrolase_3"/>
</dbReference>
<proteinExistence type="predicted"/>
<dbReference type="SUPFAM" id="SSF53474">
    <property type="entry name" value="alpha/beta-Hydrolases"/>
    <property type="match status" value="1"/>
</dbReference>
<dbReference type="GO" id="GO:0016787">
    <property type="term" value="F:hydrolase activity"/>
    <property type="evidence" value="ECO:0007669"/>
    <property type="project" value="UniProtKB-KW"/>
</dbReference>
<organism evidence="3 4">
    <name type="scientific">Schizothecium vesticola</name>
    <dbReference type="NCBI Taxonomy" id="314040"/>
    <lineage>
        <taxon>Eukaryota</taxon>
        <taxon>Fungi</taxon>
        <taxon>Dikarya</taxon>
        <taxon>Ascomycota</taxon>
        <taxon>Pezizomycotina</taxon>
        <taxon>Sordariomycetes</taxon>
        <taxon>Sordariomycetidae</taxon>
        <taxon>Sordariales</taxon>
        <taxon>Schizotheciaceae</taxon>
        <taxon>Schizothecium</taxon>
    </lineage>
</organism>
<dbReference type="AlphaFoldDB" id="A0AA40K8H3"/>
<name>A0AA40K8H3_9PEZI</name>
<dbReference type="InterPro" id="IPR029058">
    <property type="entry name" value="AB_hydrolase_fold"/>
</dbReference>
<dbReference type="Pfam" id="PF07859">
    <property type="entry name" value="Abhydrolase_3"/>
    <property type="match status" value="1"/>
</dbReference>
<evidence type="ECO:0000313" key="3">
    <source>
        <dbReference type="EMBL" id="KAK0749297.1"/>
    </source>
</evidence>
<gene>
    <name evidence="3" type="ORF">B0T18DRAFT_406244</name>
</gene>
<dbReference type="InterPro" id="IPR050300">
    <property type="entry name" value="GDXG_lipolytic_enzyme"/>
</dbReference>
<protein>
    <submittedName>
        <fullName evidence="3">Alpha/Beta hydrolase protein</fullName>
    </submittedName>
</protein>
<dbReference type="PANTHER" id="PTHR48081">
    <property type="entry name" value="AB HYDROLASE SUPERFAMILY PROTEIN C4A8.06C"/>
    <property type="match status" value="1"/>
</dbReference>
<feature type="non-terminal residue" evidence="3">
    <location>
        <position position="286"/>
    </location>
</feature>
<reference evidence="3" key="1">
    <citation type="submission" date="2023-06" db="EMBL/GenBank/DDBJ databases">
        <title>Genome-scale phylogeny and comparative genomics of the fungal order Sordariales.</title>
        <authorList>
            <consortium name="Lawrence Berkeley National Laboratory"/>
            <person name="Hensen N."/>
            <person name="Bonometti L."/>
            <person name="Westerberg I."/>
            <person name="Brannstrom I.O."/>
            <person name="Guillou S."/>
            <person name="Cros-Aarteil S."/>
            <person name="Calhoun S."/>
            <person name="Haridas S."/>
            <person name="Kuo A."/>
            <person name="Mondo S."/>
            <person name="Pangilinan J."/>
            <person name="Riley R."/>
            <person name="LaButti K."/>
            <person name="Andreopoulos B."/>
            <person name="Lipzen A."/>
            <person name="Chen C."/>
            <person name="Yanf M."/>
            <person name="Daum C."/>
            <person name="Ng V."/>
            <person name="Clum A."/>
            <person name="Steindorff A."/>
            <person name="Ohm R."/>
            <person name="Martin F."/>
            <person name="Silar P."/>
            <person name="Natvig D."/>
            <person name="Lalanne C."/>
            <person name="Gautier V."/>
            <person name="Ament-velasquez S.L."/>
            <person name="Kruys A."/>
            <person name="Hutchinson M.I."/>
            <person name="Powell A.J."/>
            <person name="Barry K."/>
            <person name="Miller A.N."/>
            <person name="Grigoriev I.V."/>
            <person name="Debuchy R."/>
            <person name="Gladieux P."/>
            <person name="Thoren M.H."/>
            <person name="Johannesson H."/>
        </authorList>
    </citation>
    <scope>NUCLEOTIDE SEQUENCE</scope>
    <source>
        <strain evidence="3">SMH3187-1</strain>
    </source>
</reference>
<keyword evidence="1 3" id="KW-0378">Hydrolase</keyword>
<evidence type="ECO:0000313" key="4">
    <source>
        <dbReference type="Proteomes" id="UP001172155"/>
    </source>
</evidence>
<sequence length="286" mass="30355">MALFPPNATPLERQSLYAAHCQTLTSSLTAPGARDHHLLTSLSSKTSFTVPSPLDGHPIPVIRYTHLPSSPTTTPTLKTIILYLHGGGLHVGTATTEELSILHMLTASSPSLEQAIEIYSPSYRLLPHHPAVTALSDCAAVLSHLLTTQPPSTNTKLILAGSSSGGQLAALLSQLPDIAPRLAGVLLRGPVTSDAFSGVSTYVPAQFHKWHTSALEPSFRNSLLGVMNRAMPRDGLARMPLEAGGEVLRGLPRTWMQMCTNDALYSDGVCYAIALEEAGVEVRGGV</sequence>
<dbReference type="Gene3D" id="3.40.50.1820">
    <property type="entry name" value="alpha/beta hydrolase"/>
    <property type="match status" value="1"/>
</dbReference>
<dbReference type="Proteomes" id="UP001172155">
    <property type="component" value="Unassembled WGS sequence"/>
</dbReference>
<feature type="domain" description="Alpha/beta hydrolase fold-3" evidence="2">
    <location>
        <begin position="81"/>
        <end position="283"/>
    </location>
</feature>
<keyword evidence="4" id="KW-1185">Reference proteome</keyword>